<name>A0A0L0F6M7_9EUKA</name>
<gene>
    <name evidence="2" type="ORF">SARC_15649</name>
</gene>
<feature type="transmembrane region" description="Helical" evidence="1">
    <location>
        <begin position="84"/>
        <end position="106"/>
    </location>
</feature>
<dbReference type="AlphaFoldDB" id="A0A0L0F6M7"/>
<feature type="transmembrane region" description="Helical" evidence="1">
    <location>
        <begin position="158"/>
        <end position="178"/>
    </location>
</feature>
<dbReference type="PANTHER" id="PTHR31859">
    <property type="entry name" value="TETRATRICOPEPTIDE REPEAT PROTEIN 39 FAMILY MEMBER"/>
    <property type="match status" value="1"/>
</dbReference>
<keyword evidence="1" id="KW-0812">Transmembrane</keyword>
<keyword evidence="3" id="KW-1185">Reference proteome</keyword>
<proteinExistence type="predicted"/>
<organism evidence="2 3">
    <name type="scientific">Sphaeroforma arctica JP610</name>
    <dbReference type="NCBI Taxonomy" id="667725"/>
    <lineage>
        <taxon>Eukaryota</taxon>
        <taxon>Ichthyosporea</taxon>
        <taxon>Ichthyophonida</taxon>
        <taxon>Sphaeroforma</taxon>
    </lineage>
</organism>
<dbReference type="RefSeq" id="XP_014145710.1">
    <property type="nucleotide sequence ID" value="XM_014290235.1"/>
</dbReference>
<feature type="transmembrane region" description="Helical" evidence="1">
    <location>
        <begin position="126"/>
        <end position="146"/>
    </location>
</feature>
<keyword evidence="1" id="KW-1133">Transmembrane helix</keyword>
<dbReference type="GeneID" id="25916153"/>
<feature type="transmembrane region" description="Helical" evidence="1">
    <location>
        <begin position="55"/>
        <end position="77"/>
    </location>
</feature>
<sequence>AVLVFRVLYTARRCVLDTLLWLLCGSGVLMVVVVVVCLPDVLMVVVVAVVRVWCAHGGCCGYCVGLVCLWWLLWLFVCLVYSWWLLWLLCGSGVLMVVVVAVVWVWCAHAGCCDCCVDLVCSWWLLWLLCGSGVLMMVVVVGSLILHTLRQSGETGSLRANMSNLAILCYHYVIVYYLNLVKEDTEAVDRVLDNSLQQYPNGAFFLFYKGRRHLAHREPDQAI</sequence>
<dbReference type="OrthoDB" id="43460at2759"/>
<feature type="non-terminal residue" evidence="2">
    <location>
        <position position="1"/>
    </location>
</feature>
<reference evidence="2 3" key="1">
    <citation type="submission" date="2011-02" db="EMBL/GenBank/DDBJ databases">
        <title>The Genome Sequence of Sphaeroforma arctica JP610.</title>
        <authorList>
            <consortium name="The Broad Institute Genome Sequencing Platform"/>
            <person name="Russ C."/>
            <person name="Cuomo C."/>
            <person name="Young S.K."/>
            <person name="Zeng Q."/>
            <person name="Gargeya S."/>
            <person name="Alvarado L."/>
            <person name="Berlin A."/>
            <person name="Chapman S.B."/>
            <person name="Chen Z."/>
            <person name="Freedman E."/>
            <person name="Gellesch M."/>
            <person name="Goldberg J."/>
            <person name="Griggs A."/>
            <person name="Gujja S."/>
            <person name="Heilman E."/>
            <person name="Heiman D."/>
            <person name="Howarth C."/>
            <person name="Mehta T."/>
            <person name="Neiman D."/>
            <person name="Pearson M."/>
            <person name="Roberts A."/>
            <person name="Saif S."/>
            <person name="Shea T."/>
            <person name="Shenoy N."/>
            <person name="Sisk P."/>
            <person name="Stolte C."/>
            <person name="Sykes S."/>
            <person name="White J."/>
            <person name="Yandava C."/>
            <person name="Burger G."/>
            <person name="Gray M.W."/>
            <person name="Holland P.W.H."/>
            <person name="King N."/>
            <person name="Lang F.B.F."/>
            <person name="Roger A.J."/>
            <person name="Ruiz-Trillo I."/>
            <person name="Haas B."/>
            <person name="Nusbaum C."/>
            <person name="Birren B."/>
        </authorList>
    </citation>
    <scope>NUCLEOTIDE SEQUENCE [LARGE SCALE GENOMIC DNA]</scope>
    <source>
        <strain evidence="2 3">JP610</strain>
    </source>
</reference>
<keyword evidence="1" id="KW-0472">Membrane</keyword>
<evidence type="ECO:0000313" key="2">
    <source>
        <dbReference type="EMBL" id="KNC71808.1"/>
    </source>
</evidence>
<accession>A0A0L0F6M7</accession>
<dbReference type="PANTHER" id="PTHR31859:SF1">
    <property type="entry name" value="TETRATRICOPEPTIDE REPEAT PROTEIN 39C"/>
    <property type="match status" value="1"/>
</dbReference>
<dbReference type="Pfam" id="PF10300">
    <property type="entry name" value="Iml2-TPR_39"/>
    <property type="match status" value="1"/>
</dbReference>
<protein>
    <submittedName>
        <fullName evidence="2">Uncharacterized protein</fullName>
    </submittedName>
</protein>
<feature type="transmembrane region" description="Helical" evidence="1">
    <location>
        <begin position="20"/>
        <end position="49"/>
    </location>
</feature>
<evidence type="ECO:0000313" key="3">
    <source>
        <dbReference type="Proteomes" id="UP000054560"/>
    </source>
</evidence>
<dbReference type="Proteomes" id="UP000054560">
    <property type="component" value="Unassembled WGS sequence"/>
</dbReference>
<feature type="non-terminal residue" evidence="2">
    <location>
        <position position="223"/>
    </location>
</feature>
<dbReference type="InterPro" id="IPR019412">
    <property type="entry name" value="IML2/TPR_39"/>
</dbReference>
<evidence type="ECO:0000256" key="1">
    <source>
        <dbReference type="SAM" id="Phobius"/>
    </source>
</evidence>
<dbReference type="EMBL" id="KQ248090">
    <property type="protein sequence ID" value="KNC71808.1"/>
    <property type="molecule type" value="Genomic_DNA"/>
</dbReference>